<feature type="domain" description="tRNA-guanine(15) transglycosylase-like" evidence="6">
    <location>
        <begin position="11"/>
        <end position="384"/>
    </location>
</feature>
<sequence length="410" mass="45455">MKFLVDACSAGARAGSLVLGELQLETPCLLMLTKKGLPAHITQDLLDKLQPYARALQISPIEFLESPPPKVVAVAGGVKKYLSLQKSMVVAIARNPFGLETDGLNGTKFGASFETSAGRRVIGPTKYMEAVNALRPDIWASLPDEVPAWATPKRHRMASDRTLRWLDECLSLNAVQDNKALGVVVGGSSVEERKRSAQETARRDVSGFSLGGFGLGENHDEREELLKAVTENLPDEKVRHISGLGMPEEVLEAVAAGIDLFDSTYPHTLTMKGFAMIFPLSMEKKNGYHLSNSGSPGVYPDPSKLDMRSYIHRLDANPIMKGCQCYACRKHTRAYIHHLLNVHEMLAQTLLDIHNYHHYFGFFQAIRESIAQDSFQRFRDWFISINYNTPAVNATTFEESHVNGDVLVSK</sequence>
<gene>
    <name evidence="7" type="ORF">R1sor_001326</name>
</gene>
<evidence type="ECO:0000256" key="3">
    <source>
        <dbReference type="ARBA" id="ARBA00022723"/>
    </source>
</evidence>
<dbReference type="PANTHER" id="PTHR46064">
    <property type="entry name" value="QUEUINE TRNA-RIBOSYLTRANSFERASE ACCESSORY SUBUNIT 2"/>
    <property type="match status" value="1"/>
</dbReference>
<dbReference type="GO" id="GO:0008479">
    <property type="term" value="F:tRNA-guanosine(34) queuine transglycosylase activity"/>
    <property type="evidence" value="ECO:0007669"/>
    <property type="project" value="UniProtKB-UniRule"/>
</dbReference>
<dbReference type="GO" id="GO:0008033">
    <property type="term" value="P:tRNA processing"/>
    <property type="evidence" value="ECO:0007669"/>
    <property type="project" value="UniProtKB-KW"/>
</dbReference>
<feature type="binding site" evidence="5">
    <location>
        <position position="325"/>
    </location>
    <ligand>
        <name>Zn(2+)</name>
        <dbReference type="ChEBI" id="CHEBI:29105"/>
    </ligand>
</feature>
<dbReference type="AlphaFoldDB" id="A0ABD3GZK7"/>
<evidence type="ECO:0000256" key="2">
    <source>
        <dbReference type="ARBA" id="ARBA00022694"/>
    </source>
</evidence>
<dbReference type="Pfam" id="PF01702">
    <property type="entry name" value="TGT"/>
    <property type="match status" value="1"/>
</dbReference>
<feature type="binding site" evidence="5">
    <location>
        <position position="328"/>
    </location>
    <ligand>
        <name>Zn(2+)</name>
        <dbReference type="ChEBI" id="CHEBI:29105"/>
    </ligand>
</feature>
<accession>A0ABD3GZK7</accession>
<evidence type="ECO:0000313" key="7">
    <source>
        <dbReference type="EMBL" id="KAL3683304.1"/>
    </source>
</evidence>
<comment type="subunit">
    <text evidence="5">Heterodimer of a catalytic subunit and an accessory subunit.</text>
</comment>
<keyword evidence="3 5" id="KW-0479">Metal-binding</keyword>
<comment type="function">
    <text evidence="5">Non-catalytic subunit of the queuine tRNA-ribosyltransferase (TGT) that catalyzes the base-exchange of a guanine (G) residue with queuine (Q) at position 34 (anticodon wobble position) in tRNAs with GU(N) anticodons (tRNA-Asp, -Asn, -His and -Tyr), resulting in the hypermodified nucleoside queuosine (7-(((4,5-cis-dihydroxy-2-cyclopenten-1-yl)amino)methyl)-7-deazaguanosine).</text>
</comment>
<dbReference type="PANTHER" id="PTHR46064:SF1">
    <property type="entry name" value="QUEUINE TRNA-RIBOSYLTRANSFERASE ACCESSORY SUBUNIT 2"/>
    <property type="match status" value="1"/>
</dbReference>
<comment type="subcellular location">
    <subcellularLocation>
        <location evidence="5">Cytoplasm</location>
    </subcellularLocation>
</comment>
<organism evidence="7 8">
    <name type="scientific">Riccia sorocarpa</name>
    <dbReference type="NCBI Taxonomy" id="122646"/>
    <lineage>
        <taxon>Eukaryota</taxon>
        <taxon>Viridiplantae</taxon>
        <taxon>Streptophyta</taxon>
        <taxon>Embryophyta</taxon>
        <taxon>Marchantiophyta</taxon>
        <taxon>Marchantiopsida</taxon>
        <taxon>Marchantiidae</taxon>
        <taxon>Marchantiales</taxon>
        <taxon>Ricciaceae</taxon>
        <taxon>Riccia</taxon>
    </lineage>
</organism>
<dbReference type="InterPro" id="IPR002616">
    <property type="entry name" value="tRNA_ribo_trans-like"/>
</dbReference>
<evidence type="ECO:0000259" key="6">
    <source>
        <dbReference type="Pfam" id="PF01702"/>
    </source>
</evidence>
<dbReference type="Gene3D" id="3.20.20.105">
    <property type="entry name" value="Queuine tRNA-ribosyltransferase-like"/>
    <property type="match status" value="1"/>
</dbReference>
<evidence type="ECO:0000256" key="1">
    <source>
        <dbReference type="ARBA" id="ARBA00022490"/>
    </source>
</evidence>
<dbReference type="SUPFAM" id="SSF51713">
    <property type="entry name" value="tRNA-guanine transglycosylase"/>
    <property type="match status" value="1"/>
</dbReference>
<comment type="cofactor">
    <cofactor evidence="5">
        <name>Zn(2+)</name>
        <dbReference type="ChEBI" id="CHEBI:29105"/>
    </cofactor>
    <text evidence="5">Binds 1 zinc ion per subunit.</text>
</comment>
<feature type="binding site" evidence="5">
    <location>
        <position position="354"/>
    </location>
    <ligand>
        <name>Zn(2+)</name>
        <dbReference type="ChEBI" id="CHEBI:29105"/>
    </ligand>
</feature>
<dbReference type="GO" id="GO:0005737">
    <property type="term" value="C:cytoplasm"/>
    <property type="evidence" value="ECO:0007669"/>
    <property type="project" value="UniProtKB-SubCell"/>
</dbReference>
<evidence type="ECO:0000313" key="8">
    <source>
        <dbReference type="Proteomes" id="UP001633002"/>
    </source>
</evidence>
<feature type="binding site" evidence="5">
    <location>
        <position position="323"/>
    </location>
    <ligand>
        <name>Zn(2+)</name>
        <dbReference type="ChEBI" id="CHEBI:29105"/>
    </ligand>
</feature>
<dbReference type="InterPro" id="IPR050852">
    <property type="entry name" value="Queuine_tRNA-ribosyltrfase"/>
</dbReference>
<reference evidence="7 8" key="1">
    <citation type="submission" date="2024-09" db="EMBL/GenBank/DDBJ databases">
        <title>Chromosome-scale assembly of Riccia sorocarpa.</title>
        <authorList>
            <person name="Paukszto L."/>
        </authorList>
    </citation>
    <scope>NUCLEOTIDE SEQUENCE [LARGE SCALE GENOMIC DNA]</scope>
    <source>
        <strain evidence="7">LP-2024</strain>
        <tissue evidence="7">Aerial parts of the thallus</tissue>
    </source>
</reference>
<dbReference type="InterPro" id="IPR028592">
    <property type="entry name" value="QTRTD1"/>
</dbReference>
<name>A0ABD3GZK7_9MARC</name>
<comment type="caution">
    <text evidence="7">The sequence shown here is derived from an EMBL/GenBank/DDBJ whole genome shotgun (WGS) entry which is preliminary data.</text>
</comment>
<keyword evidence="2 5" id="KW-0819">tRNA processing</keyword>
<keyword evidence="1 5" id="KW-0963">Cytoplasm</keyword>
<dbReference type="EMBL" id="JBJQOH010000006">
    <property type="protein sequence ID" value="KAL3683304.1"/>
    <property type="molecule type" value="Genomic_DNA"/>
</dbReference>
<dbReference type="Proteomes" id="UP001633002">
    <property type="component" value="Unassembled WGS sequence"/>
</dbReference>
<keyword evidence="4 5" id="KW-0862">Zinc</keyword>
<dbReference type="NCBIfam" id="TIGR00449">
    <property type="entry name" value="tgt_general"/>
    <property type="match status" value="1"/>
</dbReference>
<comment type="similarity">
    <text evidence="5">Belongs to the queuine tRNA-ribosyltransferase family. QTRT2 subfamily.</text>
</comment>
<dbReference type="InterPro" id="IPR036511">
    <property type="entry name" value="TGT-like_sf"/>
</dbReference>
<protein>
    <recommendedName>
        <fullName evidence="5">Queuine tRNA-ribosyltransferase accessory subunit 2</fullName>
    </recommendedName>
    <alternativeName>
        <fullName evidence="5">Queuine tRNA-ribosyltransferase domain-containing protein 1</fullName>
    </alternativeName>
</protein>
<keyword evidence="8" id="KW-1185">Reference proteome</keyword>
<evidence type="ECO:0000256" key="4">
    <source>
        <dbReference type="ARBA" id="ARBA00022833"/>
    </source>
</evidence>
<proteinExistence type="inferred from homology"/>
<dbReference type="HAMAP" id="MF_03043">
    <property type="entry name" value="QTRT2"/>
    <property type="match status" value="1"/>
</dbReference>
<dbReference type="GO" id="GO:0046872">
    <property type="term" value="F:metal ion binding"/>
    <property type="evidence" value="ECO:0007669"/>
    <property type="project" value="UniProtKB-KW"/>
</dbReference>
<evidence type="ECO:0000256" key="5">
    <source>
        <dbReference type="HAMAP-Rule" id="MF_03043"/>
    </source>
</evidence>
<dbReference type="FunFam" id="3.20.20.105:FF:000003">
    <property type="entry name" value="Queuine tRNA-ribosyltransferase accessory subunit 2"/>
    <property type="match status" value="1"/>
</dbReference>